<name>A0AAJ8JP24_9TREE</name>
<dbReference type="RefSeq" id="XP_066066466.1">
    <property type="nucleotide sequence ID" value="XM_066210369.1"/>
</dbReference>
<protein>
    <recommendedName>
        <fullName evidence="6">Template-activating factor I</fullName>
    </recommendedName>
</protein>
<evidence type="ECO:0000313" key="4">
    <source>
        <dbReference type="EMBL" id="WVN85766.1"/>
    </source>
</evidence>
<reference evidence="4" key="2">
    <citation type="journal article" date="2022" name="Elife">
        <title>Obligate sexual reproduction of a homothallic fungus closely related to the Cryptococcus pathogenic species complex.</title>
        <authorList>
            <person name="Passer A.R."/>
            <person name="Clancey S.A."/>
            <person name="Shea T."/>
            <person name="David-Palma M."/>
            <person name="Averette A.F."/>
            <person name="Boekhout T."/>
            <person name="Porcel B.M."/>
            <person name="Nowrousian M."/>
            <person name="Cuomo C.A."/>
            <person name="Sun S."/>
            <person name="Heitman J."/>
            <person name="Coelho M.A."/>
        </authorList>
    </citation>
    <scope>NUCLEOTIDE SEQUENCE</scope>
    <source>
        <strain evidence="4">CBS 7841</strain>
    </source>
</reference>
<feature type="region of interest" description="Disordered" evidence="3">
    <location>
        <begin position="223"/>
        <end position="265"/>
    </location>
</feature>
<feature type="compositionally biased region" description="Acidic residues" evidence="3">
    <location>
        <begin position="229"/>
        <end position="253"/>
    </location>
</feature>
<dbReference type="AlphaFoldDB" id="A0AAJ8JP24"/>
<proteinExistence type="inferred from homology"/>
<organism evidence="4 5">
    <name type="scientific">Cryptococcus depauperatus CBS 7841</name>
    <dbReference type="NCBI Taxonomy" id="1295531"/>
    <lineage>
        <taxon>Eukaryota</taxon>
        <taxon>Fungi</taxon>
        <taxon>Dikarya</taxon>
        <taxon>Basidiomycota</taxon>
        <taxon>Agaricomycotina</taxon>
        <taxon>Tremellomycetes</taxon>
        <taxon>Tremellales</taxon>
        <taxon>Cryptococcaceae</taxon>
        <taxon>Cryptococcus</taxon>
    </lineage>
</organism>
<keyword evidence="5" id="KW-1185">Reference proteome</keyword>
<reference evidence="4" key="3">
    <citation type="submission" date="2024-01" db="EMBL/GenBank/DDBJ databases">
        <authorList>
            <person name="Coelho M.A."/>
            <person name="David-Palma M."/>
            <person name="Shea T."/>
            <person name="Sun S."/>
            <person name="Cuomo C.A."/>
            <person name="Heitman J."/>
        </authorList>
    </citation>
    <scope>NUCLEOTIDE SEQUENCE</scope>
    <source>
        <strain evidence="4">CBS 7841</strain>
    </source>
</reference>
<dbReference type="InterPro" id="IPR002164">
    <property type="entry name" value="NAP_family"/>
</dbReference>
<evidence type="ECO:0000256" key="1">
    <source>
        <dbReference type="ARBA" id="ARBA00009947"/>
    </source>
</evidence>
<dbReference type="PANTHER" id="PTHR11875">
    <property type="entry name" value="TESTIS-SPECIFIC Y-ENCODED PROTEIN"/>
    <property type="match status" value="1"/>
</dbReference>
<evidence type="ECO:0000256" key="2">
    <source>
        <dbReference type="RuleBase" id="RU003876"/>
    </source>
</evidence>
<dbReference type="KEGG" id="cdep:91085131"/>
<evidence type="ECO:0000256" key="3">
    <source>
        <dbReference type="SAM" id="MobiDB-lite"/>
    </source>
</evidence>
<dbReference type="GO" id="GO:0005634">
    <property type="term" value="C:nucleus"/>
    <property type="evidence" value="ECO:0007669"/>
    <property type="project" value="InterPro"/>
</dbReference>
<dbReference type="GO" id="GO:0006334">
    <property type="term" value="P:nucleosome assembly"/>
    <property type="evidence" value="ECO:0007669"/>
    <property type="project" value="InterPro"/>
</dbReference>
<sequence length="265" mass="30353">MTSAADFTLLPGEISPELHNELGVEEGNKNVRYRRFHVKETQNYLDFLRPKVKDISQFWLIVLMSHQTIAPHLSSKLDQHALSFLEDIELKQDVNDFRPYELVFHFKENPYFTNKTLSKKYSLQSGLTPVTDDSVTEDLRKFEGDEQLEAGTTTIDWKSDEVNLCAKMPRGNQVQGGEADDLDGFEGDPGSFFLFFQEKGDLFKLGEDFKDDILPDAFAYFEGRGDNGFGDDSEDDELDEEDDDDEEEIDLENEIPKKKRKVGGK</sequence>
<comment type="similarity">
    <text evidence="1 2">Belongs to the nucleosome assembly protein (NAP) family.</text>
</comment>
<dbReference type="SUPFAM" id="SSF143113">
    <property type="entry name" value="NAP-like"/>
    <property type="match status" value="1"/>
</dbReference>
<dbReference type="Proteomes" id="UP000094043">
    <property type="component" value="Chromosome 1"/>
</dbReference>
<reference evidence="4" key="1">
    <citation type="submission" date="2016-06" db="EMBL/GenBank/DDBJ databases">
        <authorList>
            <person name="Cuomo C."/>
            <person name="Litvintseva A."/>
            <person name="Heitman J."/>
            <person name="Chen Y."/>
            <person name="Sun S."/>
            <person name="Springer D."/>
            <person name="Dromer F."/>
            <person name="Young S."/>
            <person name="Zeng Q."/>
            <person name="Chapman S."/>
            <person name="Gujja S."/>
            <person name="Saif S."/>
            <person name="Birren B."/>
        </authorList>
    </citation>
    <scope>NUCLEOTIDE SEQUENCE</scope>
    <source>
        <strain evidence="4">CBS 7841</strain>
    </source>
</reference>
<gene>
    <name evidence="4" type="ORF">L203_100917</name>
</gene>
<evidence type="ECO:0000313" key="5">
    <source>
        <dbReference type="Proteomes" id="UP000094043"/>
    </source>
</evidence>
<accession>A0AAJ8JP24</accession>
<dbReference type="EMBL" id="CP143784">
    <property type="protein sequence ID" value="WVN85766.1"/>
    <property type="molecule type" value="Genomic_DNA"/>
</dbReference>
<dbReference type="Pfam" id="PF00956">
    <property type="entry name" value="NAP"/>
    <property type="match status" value="1"/>
</dbReference>
<dbReference type="GeneID" id="91085131"/>
<dbReference type="Gene3D" id="3.30.1120.90">
    <property type="entry name" value="Nucleosome assembly protein"/>
    <property type="match status" value="1"/>
</dbReference>
<evidence type="ECO:0008006" key="6">
    <source>
        <dbReference type="Google" id="ProtNLM"/>
    </source>
</evidence>
<dbReference type="InterPro" id="IPR037231">
    <property type="entry name" value="NAP-like_sf"/>
</dbReference>